<feature type="transmembrane region" description="Helical" evidence="6">
    <location>
        <begin position="283"/>
        <end position="301"/>
    </location>
</feature>
<feature type="transmembrane region" description="Helical" evidence="6">
    <location>
        <begin position="217"/>
        <end position="240"/>
    </location>
</feature>
<dbReference type="PANTHER" id="PTHR23513:SF11">
    <property type="entry name" value="STAPHYLOFERRIN A TRANSPORTER"/>
    <property type="match status" value="1"/>
</dbReference>
<dbReference type="EMBL" id="JBHTBJ010000002">
    <property type="protein sequence ID" value="MFC7273230.1"/>
    <property type="molecule type" value="Genomic_DNA"/>
</dbReference>
<evidence type="ECO:0000313" key="7">
    <source>
        <dbReference type="EMBL" id="MFC7273230.1"/>
    </source>
</evidence>
<keyword evidence="3 6" id="KW-0812">Transmembrane</keyword>
<proteinExistence type="predicted"/>
<name>A0ABW2HNZ7_9ACTN</name>
<feature type="transmembrane region" description="Helical" evidence="6">
    <location>
        <begin position="373"/>
        <end position="393"/>
    </location>
</feature>
<feature type="transmembrane region" description="Helical" evidence="6">
    <location>
        <begin position="166"/>
        <end position="186"/>
    </location>
</feature>
<dbReference type="InterPro" id="IPR011701">
    <property type="entry name" value="MFS"/>
</dbReference>
<comment type="caution">
    <text evidence="7">The sequence shown here is derived from an EMBL/GenBank/DDBJ whole genome shotgun (WGS) entry which is preliminary data.</text>
</comment>
<accession>A0ABW2HNZ7</accession>
<dbReference type="PANTHER" id="PTHR23513">
    <property type="entry name" value="INTEGRAL MEMBRANE EFFLUX PROTEIN-RELATED"/>
    <property type="match status" value="1"/>
</dbReference>
<keyword evidence="4 6" id="KW-1133">Transmembrane helix</keyword>
<evidence type="ECO:0000313" key="8">
    <source>
        <dbReference type="Proteomes" id="UP001596548"/>
    </source>
</evidence>
<evidence type="ECO:0000256" key="3">
    <source>
        <dbReference type="ARBA" id="ARBA00022692"/>
    </source>
</evidence>
<feature type="transmembrane region" description="Helical" evidence="6">
    <location>
        <begin position="43"/>
        <end position="63"/>
    </location>
</feature>
<feature type="transmembrane region" description="Helical" evidence="6">
    <location>
        <begin position="307"/>
        <end position="328"/>
    </location>
</feature>
<evidence type="ECO:0000256" key="6">
    <source>
        <dbReference type="SAM" id="Phobius"/>
    </source>
</evidence>
<comment type="subcellular location">
    <subcellularLocation>
        <location evidence="1">Cell membrane</location>
        <topology evidence="1">Multi-pass membrane protein</topology>
    </subcellularLocation>
</comment>
<evidence type="ECO:0000256" key="1">
    <source>
        <dbReference type="ARBA" id="ARBA00004651"/>
    </source>
</evidence>
<evidence type="ECO:0000256" key="4">
    <source>
        <dbReference type="ARBA" id="ARBA00022989"/>
    </source>
</evidence>
<sequence>MSTLWRNREFNLLWTSQSLSDLGGAIAQLALPLLVLELTGSPVRAGVVGTIALVVAHATRLPAGLLADRVDRRRAMLACDVVRLLAFLALAAAVAAGRATLTVIIVVAVLDAACGALFNTTEHAALRSIVPTAQLPDAVARNEVRTYSASLAGPPLGGLLFGVTHALPFLGNALSYLISFAGVALIRRPLQAERDEPSAGHAAALAEGLRFVFGNPFLRAVMIILAPLNFALSGVTFTIIVALQRHGVEPGVIGLTSTIVGVGGLAGAIAAPLLQRWLPLPRLIRFICWAAAAVLTCSAWLTTSVAAAVPVAMAVFLGPSCNAALFGYQAAITPDRLQGRVLSVILLAAMSAAATAPVLSGVFVTLWGPGRTILAFAVTVTVAALTATLASGIRTVRIGPSARLSTERGGSAS</sequence>
<organism evidence="7 8">
    <name type="scientific">Paractinoplanes rhizophilus</name>
    <dbReference type="NCBI Taxonomy" id="1416877"/>
    <lineage>
        <taxon>Bacteria</taxon>
        <taxon>Bacillati</taxon>
        <taxon>Actinomycetota</taxon>
        <taxon>Actinomycetes</taxon>
        <taxon>Micromonosporales</taxon>
        <taxon>Micromonosporaceae</taxon>
        <taxon>Paractinoplanes</taxon>
    </lineage>
</organism>
<protein>
    <submittedName>
        <fullName evidence="7">MFS transporter</fullName>
    </submittedName>
</protein>
<feature type="transmembrane region" description="Helical" evidence="6">
    <location>
        <begin position="252"/>
        <end position="271"/>
    </location>
</feature>
<dbReference type="InterPro" id="IPR036259">
    <property type="entry name" value="MFS_trans_sf"/>
</dbReference>
<evidence type="ECO:0000256" key="2">
    <source>
        <dbReference type="ARBA" id="ARBA00022475"/>
    </source>
</evidence>
<feature type="transmembrane region" description="Helical" evidence="6">
    <location>
        <begin position="340"/>
        <end position="367"/>
    </location>
</feature>
<feature type="transmembrane region" description="Helical" evidence="6">
    <location>
        <begin position="12"/>
        <end position="31"/>
    </location>
</feature>
<keyword evidence="2" id="KW-1003">Cell membrane</keyword>
<dbReference type="RefSeq" id="WP_378964756.1">
    <property type="nucleotide sequence ID" value="NZ_JBHTBJ010000002.1"/>
</dbReference>
<dbReference type="CDD" id="cd06173">
    <property type="entry name" value="MFS_MefA_like"/>
    <property type="match status" value="1"/>
</dbReference>
<dbReference type="Proteomes" id="UP001596548">
    <property type="component" value="Unassembled WGS sequence"/>
</dbReference>
<keyword evidence="5 6" id="KW-0472">Membrane</keyword>
<reference evidence="8" key="1">
    <citation type="journal article" date="2019" name="Int. J. Syst. Evol. Microbiol.">
        <title>The Global Catalogue of Microorganisms (GCM) 10K type strain sequencing project: providing services to taxonomists for standard genome sequencing and annotation.</title>
        <authorList>
            <consortium name="The Broad Institute Genomics Platform"/>
            <consortium name="The Broad Institute Genome Sequencing Center for Infectious Disease"/>
            <person name="Wu L."/>
            <person name="Ma J."/>
        </authorList>
    </citation>
    <scope>NUCLEOTIDE SEQUENCE [LARGE SCALE GENOMIC DNA]</scope>
    <source>
        <strain evidence="8">XZYJT-10</strain>
    </source>
</reference>
<dbReference type="SUPFAM" id="SSF103473">
    <property type="entry name" value="MFS general substrate transporter"/>
    <property type="match status" value="1"/>
</dbReference>
<gene>
    <name evidence="7" type="ORF">ACFQS1_04475</name>
</gene>
<keyword evidence="8" id="KW-1185">Reference proteome</keyword>
<evidence type="ECO:0000256" key="5">
    <source>
        <dbReference type="ARBA" id="ARBA00023136"/>
    </source>
</evidence>
<feature type="transmembrane region" description="Helical" evidence="6">
    <location>
        <begin position="84"/>
        <end position="110"/>
    </location>
</feature>
<dbReference type="Gene3D" id="1.20.1250.20">
    <property type="entry name" value="MFS general substrate transporter like domains"/>
    <property type="match status" value="1"/>
</dbReference>
<dbReference type="Pfam" id="PF07690">
    <property type="entry name" value="MFS_1"/>
    <property type="match status" value="1"/>
</dbReference>